<sequence>MEQPRASKDYPTDFRFGRQVEASKKRRAEKYLEDALKELRMTDQIQSPKALIVSFYDREEDRLQEMRDMLKEIEKLNELKGEVWELKELLQKDKAGKQTYAQR</sequence>
<comment type="caution">
    <text evidence="1">The sequence shown here is derived from an EMBL/GenBank/DDBJ whole genome shotgun (WGS) entry which is preliminary data.</text>
</comment>
<evidence type="ECO:0000313" key="2">
    <source>
        <dbReference type="Proteomes" id="UP001168146"/>
    </source>
</evidence>
<dbReference type="Proteomes" id="UP001168146">
    <property type="component" value="Unassembled WGS sequence"/>
</dbReference>
<gene>
    <name evidence="1" type="ORF">LTR82_017513</name>
</gene>
<dbReference type="AlphaFoldDB" id="A0AAN6F5Q0"/>
<evidence type="ECO:0000313" key="1">
    <source>
        <dbReference type="EMBL" id="KAK0303549.1"/>
    </source>
</evidence>
<name>A0AAN6F5Q0_9PEZI</name>
<protein>
    <submittedName>
        <fullName evidence="1">Uncharacterized protein</fullName>
    </submittedName>
</protein>
<accession>A0AAN6F5Q0</accession>
<reference evidence="1" key="1">
    <citation type="submission" date="2021-12" db="EMBL/GenBank/DDBJ databases">
        <title>Black yeast isolated from Biological Soil Crust.</title>
        <authorList>
            <person name="Kurbessoian T."/>
        </authorList>
    </citation>
    <scope>NUCLEOTIDE SEQUENCE</scope>
    <source>
        <strain evidence="1">CCFEE 5208</strain>
    </source>
</reference>
<dbReference type="EMBL" id="JASUXU010000145">
    <property type="protein sequence ID" value="KAK0303549.1"/>
    <property type="molecule type" value="Genomic_DNA"/>
</dbReference>
<proteinExistence type="predicted"/>
<organism evidence="1 2">
    <name type="scientific">Friedmanniomyces endolithicus</name>
    <dbReference type="NCBI Taxonomy" id="329885"/>
    <lineage>
        <taxon>Eukaryota</taxon>
        <taxon>Fungi</taxon>
        <taxon>Dikarya</taxon>
        <taxon>Ascomycota</taxon>
        <taxon>Pezizomycotina</taxon>
        <taxon>Dothideomycetes</taxon>
        <taxon>Dothideomycetidae</taxon>
        <taxon>Mycosphaerellales</taxon>
        <taxon>Teratosphaeriaceae</taxon>
        <taxon>Friedmanniomyces</taxon>
    </lineage>
</organism>